<dbReference type="InterPro" id="IPR001888">
    <property type="entry name" value="Transposase_1"/>
</dbReference>
<dbReference type="Gene3D" id="3.30.420.10">
    <property type="entry name" value="Ribonuclease H-like superfamily/Ribonuclease H"/>
    <property type="match status" value="1"/>
</dbReference>
<proteinExistence type="predicted"/>
<dbReference type="PANTHER" id="PTHR46060">
    <property type="entry name" value="MARINER MOS1 TRANSPOSASE-LIKE PROTEIN"/>
    <property type="match status" value="1"/>
</dbReference>
<dbReference type="GO" id="GO:0003690">
    <property type="term" value="F:double-stranded DNA binding"/>
    <property type="evidence" value="ECO:0007669"/>
    <property type="project" value="TreeGrafter"/>
</dbReference>
<dbReference type="InterPro" id="IPR052709">
    <property type="entry name" value="Transposase-MT_Hybrid"/>
</dbReference>
<dbReference type="AlphaFoldDB" id="A0AAV4TSF6"/>
<dbReference type="GO" id="GO:0000729">
    <property type="term" value="P:DNA double-strand break processing"/>
    <property type="evidence" value="ECO:0007669"/>
    <property type="project" value="TreeGrafter"/>
</dbReference>
<dbReference type="GO" id="GO:0015074">
    <property type="term" value="P:DNA integration"/>
    <property type="evidence" value="ECO:0007669"/>
    <property type="project" value="TreeGrafter"/>
</dbReference>
<dbReference type="EMBL" id="BPLR01011849">
    <property type="protein sequence ID" value="GIY49528.1"/>
    <property type="molecule type" value="Genomic_DNA"/>
</dbReference>
<dbReference type="InterPro" id="IPR036397">
    <property type="entry name" value="RNaseH_sf"/>
</dbReference>
<dbReference type="PANTHER" id="PTHR46060:SF2">
    <property type="entry name" value="HISTONE-LYSINE N-METHYLTRANSFERASE SETMAR"/>
    <property type="match status" value="1"/>
</dbReference>
<dbReference type="GO" id="GO:0044547">
    <property type="term" value="F:DNA topoisomerase binding"/>
    <property type="evidence" value="ECO:0007669"/>
    <property type="project" value="TreeGrafter"/>
</dbReference>
<dbReference type="GO" id="GO:0031297">
    <property type="term" value="P:replication fork processing"/>
    <property type="evidence" value="ECO:0007669"/>
    <property type="project" value="TreeGrafter"/>
</dbReference>
<dbReference type="GO" id="GO:0003697">
    <property type="term" value="F:single-stranded DNA binding"/>
    <property type="evidence" value="ECO:0007669"/>
    <property type="project" value="TreeGrafter"/>
</dbReference>
<dbReference type="GO" id="GO:0005634">
    <property type="term" value="C:nucleus"/>
    <property type="evidence" value="ECO:0007669"/>
    <property type="project" value="TreeGrafter"/>
</dbReference>
<dbReference type="GO" id="GO:0046975">
    <property type="term" value="F:histone H3K36 methyltransferase activity"/>
    <property type="evidence" value="ECO:0007669"/>
    <property type="project" value="TreeGrafter"/>
</dbReference>
<dbReference type="GO" id="GO:0006303">
    <property type="term" value="P:double-strand break repair via nonhomologous end joining"/>
    <property type="evidence" value="ECO:0007669"/>
    <property type="project" value="TreeGrafter"/>
</dbReference>
<name>A0AAV4TSF6_CAEEX</name>
<dbReference type="GO" id="GO:0000793">
    <property type="term" value="C:condensed chromosome"/>
    <property type="evidence" value="ECO:0007669"/>
    <property type="project" value="TreeGrafter"/>
</dbReference>
<dbReference type="GO" id="GO:0044774">
    <property type="term" value="P:mitotic DNA integrity checkpoint signaling"/>
    <property type="evidence" value="ECO:0007669"/>
    <property type="project" value="TreeGrafter"/>
</dbReference>
<keyword evidence="2" id="KW-1185">Reference proteome</keyword>
<evidence type="ECO:0000313" key="2">
    <source>
        <dbReference type="Proteomes" id="UP001054945"/>
    </source>
</evidence>
<gene>
    <name evidence="1" type="primary">105623384</name>
    <name evidence="1" type="ORF">CEXT_742361</name>
</gene>
<organism evidence="1 2">
    <name type="scientific">Caerostris extrusa</name>
    <name type="common">Bark spider</name>
    <name type="synonym">Caerostris bankana</name>
    <dbReference type="NCBI Taxonomy" id="172846"/>
    <lineage>
        <taxon>Eukaryota</taxon>
        <taxon>Metazoa</taxon>
        <taxon>Ecdysozoa</taxon>
        <taxon>Arthropoda</taxon>
        <taxon>Chelicerata</taxon>
        <taxon>Arachnida</taxon>
        <taxon>Araneae</taxon>
        <taxon>Araneomorphae</taxon>
        <taxon>Entelegynae</taxon>
        <taxon>Araneoidea</taxon>
        <taxon>Araneidae</taxon>
        <taxon>Caerostris</taxon>
    </lineage>
</organism>
<sequence length="130" mass="15532">MGSPYFNEENYNGSHFHLRLTLQMQRGDIFEASSDGIMLSRKRSWGKRNEPLLATPKADLLPTKKIMLYIWWDWKEILHYELLPNNETIYYEKNCSQLDVLKIAIEQKHSEITNRKVVMFHQDNMRPQMS</sequence>
<dbReference type="GO" id="GO:0035861">
    <property type="term" value="C:site of double-strand break"/>
    <property type="evidence" value="ECO:0007669"/>
    <property type="project" value="TreeGrafter"/>
</dbReference>
<dbReference type="Proteomes" id="UP001054945">
    <property type="component" value="Unassembled WGS sequence"/>
</dbReference>
<protein>
    <submittedName>
        <fullName evidence="1">HTH_48 domain-containing protein</fullName>
    </submittedName>
</protein>
<evidence type="ECO:0000313" key="1">
    <source>
        <dbReference type="EMBL" id="GIY49528.1"/>
    </source>
</evidence>
<reference evidence="1 2" key="1">
    <citation type="submission" date="2021-06" db="EMBL/GenBank/DDBJ databases">
        <title>Caerostris extrusa draft genome.</title>
        <authorList>
            <person name="Kono N."/>
            <person name="Arakawa K."/>
        </authorList>
    </citation>
    <scope>NUCLEOTIDE SEQUENCE [LARGE SCALE GENOMIC DNA]</scope>
</reference>
<accession>A0AAV4TSF6</accession>
<comment type="caution">
    <text evidence="1">The sequence shown here is derived from an EMBL/GenBank/DDBJ whole genome shotgun (WGS) entry which is preliminary data.</text>
</comment>
<dbReference type="Pfam" id="PF01359">
    <property type="entry name" value="Transposase_1"/>
    <property type="match status" value="1"/>
</dbReference>
<dbReference type="GO" id="GO:0000014">
    <property type="term" value="F:single-stranded DNA endodeoxyribonuclease activity"/>
    <property type="evidence" value="ECO:0007669"/>
    <property type="project" value="TreeGrafter"/>
</dbReference>
<dbReference type="GO" id="GO:0042800">
    <property type="term" value="F:histone H3K4 methyltransferase activity"/>
    <property type="evidence" value="ECO:0007669"/>
    <property type="project" value="TreeGrafter"/>
</dbReference>